<evidence type="ECO:0000313" key="2">
    <source>
        <dbReference type="Proteomes" id="UP000050443"/>
    </source>
</evidence>
<dbReference type="AlphaFoldDB" id="A0A0Q0RUB8"/>
<protein>
    <recommendedName>
        <fullName evidence="3">Plasmid stabilization system</fullName>
    </recommendedName>
</protein>
<dbReference type="OrthoDB" id="771059at2"/>
<comment type="caution">
    <text evidence="1">The sequence shown here is derived from an EMBL/GenBank/DDBJ whole genome shotgun (WGS) entry which is preliminary data.</text>
</comment>
<dbReference type="Proteomes" id="UP000050443">
    <property type="component" value="Unassembled WGS sequence"/>
</dbReference>
<dbReference type="STRING" id="362413.RC62_451"/>
<sequence length="105" mass="12525">MEKVIFKDAVLDYFDNLVYTLFKEEYFGFEESAQNYKDKIVSFMISNISSFPHKKGPKSLQYLGSNYIFYKPNARTTWYVFFEKRDQNYLITGIINNNSLEVKEL</sequence>
<dbReference type="RefSeq" id="WP_055095069.1">
    <property type="nucleotide sequence ID" value="NZ_JRLF01000010.1"/>
</dbReference>
<gene>
    <name evidence="1" type="ORF">RC62_451</name>
</gene>
<proteinExistence type="predicted"/>
<name>A0A0Q0RUB8_9FLAO</name>
<organism evidence="1 2">
    <name type="scientific">Flavobacterium aquidurense</name>
    <dbReference type="NCBI Taxonomy" id="362413"/>
    <lineage>
        <taxon>Bacteria</taxon>
        <taxon>Pseudomonadati</taxon>
        <taxon>Bacteroidota</taxon>
        <taxon>Flavobacteriia</taxon>
        <taxon>Flavobacteriales</taxon>
        <taxon>Flavobacteriaceae</taxon>
        <taxon>Flavobacterium</taxon>
    </lineage>
</organism>
<evidence type="ECO:0000313" key="1">
    <source>
        <dbReference type="EMBL" id="KQB40558.1"/>
    </source>
</evidence>
<dbReference type="PATRIC" id="fig|362413.3.peg.432"/>
<dbReference type="EMBL" id="JRLF01000010">
    <property type="protein sequence ID" value="KQB40558.1"/>
    <property type="molecule type" value="Genomic_DNA"/>
</dbReference>
<accession>A0A0Q0RUB8</accession>
<evidence type="ECO:0008006" key="3">
    <source>
        <dbReference type="Google" id="ProtNLM"/>
    </source>
</evidence>
<reference evidence="1 2" key="1">
    <citation type="submission" date="2014-09" db="EMBL/GenBank/DDBJ databases">
        <title>Genome sequence of Flavobacterium aquidurense RC62.</title>
        <authorList>
            <person name="Kim J.F."/>
            <person name="Kwak M.-J."/>
        </authorList>
    </citation>
    <scope>NUCLEOTIDE SEQUENCE [LARGE SCALE GENOMIC DNA]</scope>
    <source>
        <strain evidence="1 2">RC62</strain>
    </source>
</reference>